<accession>A0A0C2NET0</accession>
<gene>
    <name evidence="2" type="ORF">RF11_01705</name>
</gene>
<reference evidence="2 3" key="1">
    <citation type="journal article" date="2014" name="Genome Biol. Evol.">
        <title>The genome of the myxosporean Thelohanellus kitauei shows adaptations to nutrient acquisition within its fish host.</title>
        <authorList>
            <person name="Yang Y."/>
            <person name="Xiong J."/>
            <person name="Zhou Z."/>
            <person name="Huo F."/>
            <person name="Miao W."/>
            <person name="Ran C."/>
            <person name="Liu Y."/>
            <person name="Zhang J."/>
            <person name="Feng J."/>
            <person name="Wang M."/>
            <person name="Wang M."/>
            <person name="Wang L."/>
            <person name="Yao B."/>
        </authorList>
    </citation>
    <scope>NUCLEOTIDE SEQUENCE [LARGE SCALE GENOMIC DNA]</scope>
    <source>
        <strain evidence="2">Wuqing</strain>
    </source>
</reference>
<evidence type="ECO:0000313" key="3">
    <source>
        <dbReference type="Proteomes" id="UP000031668"/>
    </source>
</evidence>
<name>A0A0C2NET0_THEKT</name>
<feature type="transmembrane region" description="Helical" evidence="1">
    <location>
        <begin position="192"/>
        <end position="215"/>
    </location>
</feature>
<dbReference type="Proteomes" id="UP000031668">
    <property type="component" value="Unassembled WGS sequence"/>
</dbReference>
<keyword evidence="1" id="KW-1133">Transmembrane helix</keyword>
<dbReference type="EMBL" id="JWZT01001192">
    <property type="protein sequence ID" value="KII72522.1"/>
    <property type="molecule type" value="Genomic_DNA"/>
</dbReference>
<keyword evidence="1" id="KW-0472">Membrane</keyword>
<protein>
    <submittedName>
        <fullName evidence="2">Uncharacterized protein</fullName>
    </submittedName>
</protein>
<sequence length="227" mass="26573">MKKLFEPRNYNSVVYLFPEDIRKVEFQNQSQNFVVDMGAYDYLPVYFICQTSISESFITISKCNATLKSTFKNTAWIFFDYKFVLEKNVEYSFDPDIKIKQELGNNHFFEIKFSEFKVSVRNKGDVIKRKIITEEMLAKSILDPTSVQTYFSNDYDVSLKQIRICLFESKYDPSYCIPKVRTLLMNEIPLEMAVTFVAPAGLIGLIFIFGFIKLIRWGKARNKSKGY</sequence>
<evidence type="ECO:0000313" key="2">
    <source>
        <dbReference type="EMBL" id="KII72522.1"/>
    </source>
</evidence>
<dbReference type="AlphaFoldDB" id="A0A0C2NET0"/>
<keyword evidence="1" id="KW-0812">Transmembrane</keyword>
<comment type="caution">
    <text evidence="2">The sequence shown here is derived from an EMBL/GenBank/DDBJ whole genome shotgun (WGS) entry which is preliminary data.</text>
</comment>
<proteinExistence type="predicted"/>
<keyword evidence="3" id="KW-1185">Reference proteome</keyword>
<evidence type="ECO:0000256" key="1">
    <source>
        <dbReference type="SAM" id="Phobius"/>
    </source>
</evidence>
<organism evidence="2 3">
    <name type="scientific">Thelohanellus kitauei</name>
    <name type="common">Myxosporean</name>
    <dbReference type="NCBI Taxonomy" id="669202"/>
    <lineage>
        <taxon>Eukaryota</taxon>
        <taxon>Metazoa</taxon>
        <taxon>Cnidaria</taxon>
        <taxon>Myxozoa</taxon>
        <taxon>Myxosporea</taxon>
        <taxon>Bivalvulida</taxon>
        <taxon>Platysporina</taxon>
        <taxon>Myxobolidae</taxon>
        <taxon>Thelohanellus</taxon>
    </lineage>
</organism>